<name>A0A6J5NW94_9CAUD</name>
<dbReference type="EMBL" id="LR796670">
    <property type="protein sequence ID" value="CAB4159494.1"/>
    <property type="molecule type" value="Genomic_DNA"/>
</dbReference>
<sequence length="165" mass="19109">MKREFVKTFESYVNEVSKTKWDTLERHFKGRGMGGFAERIRKHSEEYGETPTVDVVIQRPGYETREEEVKLTDLIIYDSSSKYFEMEAKTVEENPKRVYLEGSVEGGSTLIMFTNGGNDQVMFARAMDAAEFIQMLMRSSKVDIQNPKIAMRSICLEYAQFKNNN</sequence>
<reference evidence="1" key="1">
    <citation type="submission" date="2020-04" db="EMBL/GenBank/DDBJ databases">
        <authorList>
            <person name="Chiriac C."/>
            <person name="Salcher M."/>
            <person name="Ghai R."/>
            <person name="Kavagutti S V."/>
        </authorList>
    </citation>
    <scope>NUCLEOTIDE SEQUENCE</scope>
</reference>
<proteinExistence type="predicted"/>
<gene>
    <name evidence="1" type="ORF">UFOVP699_230</name>
</gene>
<organism evidence="1">
    <name type="scientific">uncultured Caudovirales phage</name>
    <dbReference type="NCBI Taxonomy" id="2100421"/>
    <lineage>
        <taxon>Viruses</taxon>
        <taxon>Duplodnaviria</taxon>
        <taxon>Heunggongvirae</taxon>
        <taxon>Uroviricota</taxon>
        <taxon>Caudoviricetes</taxon>
        <taxon>Peduoviridae</taxon>
        <taxon>Maltschvirus</taxon>
        <taxon>Maltschvirus maltsch</taxon>
    </lineage>
</organism>
<protein>
    <submittedName>
        <fullName evidence="1">Uncharacterized protein</fullName>
    </submittedName>
</protein>
<accession>A0A6J5NW94</accession>
<evidence type="ECO:0000313" key="1">
    <source>
        <dbReference type="EMBL" id="CAB4159494.1"/>
    </source>
</evidence>